<accession>K2FXN6</accession>
<dbReference type="SUPFAM" id="SSF49899">
    <property type="entry name" value="Concanavalin A-like lectins/glucanases"/>
    <property type="match status" value="1"/>
</dbReference>
<feature type="non-terminal residue" evidence="1">
    <location>
        <position position="1"/>
    </location>
</feature>
<evidence type="ECO:0000313" key="1">
    <source>
        <dbReference type="EMBL" id="EKE27733.1"/>
    </source>
</evidence>
<name>K2FXN6_9BACT</name>
<dbReference type="EMBL" id="AMFJ01000436">
    <property type="protein sequence ID" value="EKE27733.1"/>
    <property type="molecule type" value="Genomic_DNA"/>
</dbReference>
<evidence type="ECO:0008006" key="2">
    <source>
        <dbReference type="Google" id="ProtNLM"/>
    </source>
</evidence>
<protein>
    <recommendedName>
        <fullName evidence="2">LamG-like jellyroll fold domain-containing protein</fullName>
    </recommendedName>
</protein>
<dbReference type="InterPro" id="IPR013320">
    <property type="entry name" value="ConA-like_dom_sf"/>
</dbReference>
<organism evidence="1">
    <name type="scientific">uncultured bacterium</name>
    <name type="common">gcode 4</name>
    <dbReference type="NCBI Taxonomy" id="1234023"/>
    <lineage>
        <taxon>Bacteria</taxon>
        <taxon>environmental samples</taxon>
    </lineage>
</organism>
<dbReference type="AlphaFoldDB" id="K2FXN6"/>
<comment type="caution">
    <text evidence="1">The sequence shown here is derived from an EMBL/GenBank/DDBJ whole genome shotgun (WGS) entry which is preliminary data.</text>
</comment>
<sequence length="64" mass="7740">TYFNGNLKWVDPYVKVIAQSSFPVMIWKRTWTTYYFQGVIDDIKIYNRELTGLEIKQQAKSIWF</sequence>
<dbReference type="Gene3D" id="2.60.120.200">
    <property type="match status" value="1"/>
</dbReference>
<dbReference type="Pfam" id="PF13385">
    <property type="entry name" value="Laminin_G_3"/>
    <property type="match status" value="1"/>
</dbReference>
<gene>
    <name evidence="1" type="ORF">ACD_3C00162G0001</name>
</gene>
<reference evidence="1" key="1">
    <citation type="journal article" date="2012" name="Science">
        <title>Fermentation, hydrogen, and sulfur metabolism in multiple uncultivated bacterial phyla.</title>
        <authorList>
            <person name="Wrighton K.C."/>
            <person name="Thomas B.C."/>
            <person name="Sharon I."/>
            <person name="Miller C.S."/>
            <person name="Castelle C.J."/>
            <person name="VerBerkmoes N.C."/>
            <person name="Wilkins M.J."/>
            <person name="Hettich R.L."/>
            <person name="Lipton M.S."/>
            <person name="Williams K.H."/>
            <person name="Long P.E."/>
            <person name="Banfield J.F."/>
        </authorList>
    </citation>
    <scope>NUCLEOTIDE SEQUENCE [LARGE SCALE GENOMIC DNA]</scope>
</reference>
<proteinExistence type="predicted"/>